<evidence type="ECO:0000313" key="1">
    <source>
        <dbReference type="EMBL" id="KAI3676395.1"/>
    </source>
</evidence>
<reference evidence="1 2" key="2">
    <citation type="journal article" date="2022" name="Mol. Ecol. Resour.">
        <title>The genomes of chicory, endive, great burdock and yacon provide insights into Asteraceae paleo-polyploidization history and plant inulin production.</title>
        <authorList>
            <person name="Fan W."/>
            <person name="Wang S."/>
            <person name="Wang H."/>
            <person name="Wang A."/>
            <person name="Jiang F."/>
            <person name="Liu H."/>
            <person name="Zhao H."/>
            <person name="Xu D."/>
            <person name="Zhang Y."/>
        </authorList>
    </citation>
    <scope>NUCLEOTIDE SEQUENCE [LARGE SCALE GENOMIC DNA]</scope>
    <source>
        <strain evidence="2">cv. Yunnan</strain>
        <tissue evidence="1">Leaves</tissue>
    </source>
</reference>
<comment type="caution">
    <text evidence="1">The sequence shown here is derived from an EMBL/GenBank/DDBJ whole genome shotgun (WGS) entry which is preliminary data.</text>
</comment>
<accession>A0ACB8XY30</accession>
<proteinExistence type="predicted"/>
<gene>
    <name evidence="1" type="ORF">L1987_86001</name>
</gene>
<reference evidence="2" key="1">
    <citation type="journal article" date="2022" name="Mol. Ecol. Resour.">
        <title>The genomes of chicory, endive, great burdock and yacon provide insights into Asteraceae palaeo-polyploidization history and plant inulin production.</title>
        <authorList>
            <person name="Fan W."/>
            <person name="Wang S."/>
            <person name="Wang H."/>
            <person name="Wang A."/>
            <person name="Jiang F."/>
            <person name="Liu H."/>
            <person name="Zhao H."/>
            <person name="Xu D."/>
            <person name="Zhang Y."/>
        </authorList>
    </citation>
    <scope>NUCLEOTIDE SEQUENCE [LARGE SCALE GENOMIC DNA]</scope>
    <source>
        <strain evidence="2">cv. Yunnan</strain>
    </source>
</reference>
<dbReference type="Proteomes" id="UP001056120">
    <property type="component" value="Linkage Group LG29"/>
</dbReference>
<sequence>MLDASMRDELSYVTLLGPVICMSYVANHQLLHLLKQFKVLAKYSEVSDLEWKPPHIRLKSNNGNENQDFLKIYRKEHDLWEKAEIAEMYIMNTLKLHEPSNSGPTIEPKFSIIRG</sequence>
<keyword evidence="2" id="KW-1185">Reference proteome</keyword>
<protein>
    <submittedName>
        <fullName evidence="1">Uncharacterized protein</fullName>
    </submittedName>
</protein>
<name>A0ACB8XY30_9ASTR</name>
<dbReference type="EMBL" id="CM042046">
    <property type="protein sequence ID" value="KAI3676395.1"/>
    <property type="molecule type" value="Genomic_DNA"/>
</dbReference>
<evidence type="ECO:0000313" key="2">
    <source>
        <dbReference type="Proteomes" id="UP001056120"/>
    </source>
</evidence>
<organism evidence="1 2">
    <name type="scientific">Smallanthus sonchifolius</name>
    <dbReference type="NCBI Taxonomy" id="185202"/>
    <lineage>
        <taxon>Eukaryota</taxon>
        <taxon>Viridiplantae</taxon>
        <taxon>Streptophyta</taxon>
        <taxon>Embryophyta</taxon>
        <taxon>Tracheophyta</taxon>
        <taxon>Spermatophyta</taxon>
        <taxon>Magnoliopsida</taxon>
        <taxon>eudicotyledons</taxon>
        <taxon>Gunneridae</taxon>
        <taxon>Pentapetalae</taxon>
        <taxon>asterids</taxon>
        <taxon>campanulids</taxon>
        <taxon>Asterales</taxon>
        <taxon>Asteraceae</taxon>
        <taxon>Asteroideae</taxon>
        <taxon>Heliantheae alliance</taxon>
        <taxon>Millerieae</taxon>
        <taxon>Smallanthus</taxon>
    </lineage>
</organism>